<name>L9YMK8_NATP1</name>
<keyword evidence="2" id="KW-0472">Membrane</keyword>
<evidence type="ECO:0000313" key="3">
    <source>
        <dbReference type="EMBL" id="ELY74891.1"/>
    </source>
</evidence>
<sequence length="65" mass="7232">MVSADGLKTWFDYQLLFLGLAIAFVLVASAGSRLLRYLGRSRSRTQASSPQPRRSRSQSREVVSS</sequence>
<accession>L9YMK8</accession>
<keyword evidence="2" id="KW-1133">Transmembrane helix</keyword>
<reference evidence="3 4" key="1">
    <citation type="journal article" date="2014" name="PLoS Genet.">
        <title>Phylogenetically driven sequencing of extremely halophilic archaea reveals strategies for static and dynamic osmo-response.</title>
        <authorList>
            <person name="Becker E.A."/>
            <person name="Seitzer P.M."/>
            <person name="Tritt A."/>
            <person name="Larsen D."/>
            <person name="Krusor M."/>
            <person name="Yao A.I."/>
            <person name="Wu D."/>
            <person name="Madern D."/>
            <person name="Eisen J.A."/>
            <person name="Darling A.E."/>
            <person name="Facciotti M.T."/>
        </authorList>
    </citation>
    <scope>NUCLEOTIDE SEQUENCE [LARGE SCALE GENOMIC DNA]</scope>
    <source>
        <strain evidence="3 4">DSM 15624</strain>
    </source>
</reference>
<evidence type="ECO:0000256" key="1">
    <source>
        <dbReference type="SAM" id="MobiDB-lite"/>
    </source>
</evidence>
<evidence type="ECO:0000256" key="2">
    <source>
        <dbReference type="SAM" id="Phobius"/>
    </source>
</evidence>
<evidence type="ECO:0000313" key="4">
    <source>
        <dbReference type="Proteomes" id="UP000011593"/>
    </source>
</evidence>
<comment type="caution">
    <text evidence="3">The sequence shown here is derived from an EMBL/GenBank/DDBJ whole genome shotgun (WGS) entry which is preliminary data.</text>
</comment>
<proteinExistence type="predicted"/>
<dbReference type="Proteomes" id="UP000011593">
    <property type="component" value="Unassembled WGS sequence"/>
</dbReference>
<feature type="transmembrane region" description="Helical" evidence="2">
    <location>
        <begin position="15"/>
        <end position="35"/>
    </location>
</feature>
<gene>
    <name evidence="3" type="ORF">C488_10578</name>
</gene>
<organism evidence="3 4">
    <name type="scientific">Natrinema pellirubrum (strain DSM 15624 / CIP 106293 / JCM 10476 / NCIMB 786 / 157)</name>
    <dbReference type="NCBI Taxonomy" id="797303"/>
    <lineage>
        <taxon>Archaea</taxon>
        <taxon>Methanobacteriati</taxon>
        <taxon>Methanobacteriota</taxon>
        <taxon>Stenosarchaea group</taxon>
        <taxon>Halobacteria</taxon>
        <taxon>Halobacteriales</taxon>
        <taxon>Natrialbaceae</taxon>
        <taxon>Natrinema</taxon>
    </lineage>
</organism>
<feature type="region of interest" description="Disordered" evidence="1">
    <location>
        <begin position="41"/>
        <end position="65"/>
    </location>
</feature>
<dbReference type="AlphaFoldDB" id="L9YMK8"/>
<keyword evidence="4" id="KW-1185">Reference proteome</keyword>
<protein>
    <submittedName>
        <fullName evidence="3">Uncharacterized protein</fullName>
    </submittedName>
</protein>
<feature type="compositionally biased region" description="Low complexity" evidence="1">
    <location>
        <begin position="41"/>
        <end position="52"/>
    </location>
</feature>
<dbReference type="EMBL" id="AOIE01000066">
    <property type="protein sequence ID" value="ELY74891.1"/>
    <property type="molecule type" value="Genomic_DNA"/>
</dbReference>
<keyword evidence="2" id="KW-0812">Transmembrane</keyword>